<dbReference type="InParanoid" id="A0A067RIA6"/>
<sequence>MKFYDSTRRVRHVVITNVARLKTRAWHGRWHRSVQSVPFCTAARDQHLGHHAGYCAKHKIRTSEHVAVSTRRSRSLESPSLDLLPAPECRNGARYQAKTVRPTMDH</sequence>
<reference evidence="1 2" key="1">
    <citation type="journal article" date="2014" name="Nat. Commun.">
        <title>Molecular traces of alternative social organization in a termite genome.</title>
        <authorList>
            <person name="Terrapon N."/>
            <person name="Li C."/>
            <person name="Robertson H.M."/>
            <person name="Ji L."/>
            <person name="Meng X."/>
            <person name="Booth W."/>
            <person name="Chen Z."/>
            <person name="Childers C.P."/>
            <person name="Glastad K.M."/>
            <person name="Gokhale K."/>
            <person name="Gowin J."/>
            <person name="Gronenberg W."/>
            <person name="Hermansen R.A."/>
            <person name="Hu H."/>
            <person name="Hunt B.G."/>
            <person name="Huylmans A.K."/>
            <person name="Khalil S.M."/>
            <person name="Mitchell R.D."/>
            <person name="Munoz-Torres M.C."/>
            <person name="Mustard J.A."/>
            <person name="Pan H."/>
            <person name="Reese J.T."/>
            <person name="Scharf M.E."/>
            <person name="Sun F."/>
            <person name="Vogel H."/>
            <person name="Xiao J."/>
            <person name="Yang W."/>
            <person name="Yang Z."/>
            <person name="Yang Z."/>
            <person name="Zhou J."/>
            <person name="Zhu J."/>
            <person name="Brent C.S."/>
            <person name="Elsik C.G."/>
            <person name="Goodisman M.A."/>
            <person name="Liberles D.A."/>
            <person name="Roe R.M."/>
            <person name="Vargo E.L."/>
            <person name="Vilcinskas A."/>
            <person name="Wang J."/>
            <person name="Bornberg-Bauer E."/>
            <person name="Korb J."/>
            <person name="Zhang G."/>
            <person name="Liebig J."/>
        </authorList>
    </citation>
    <scope>NUCLEOTIDE SEQUENCE [LARGE SCALE GENOMIC DNA]</scope>
    <source>
        <tissue evidence="1">Whole organism</tissue>
    </source>
</reference>
<evidence type="ECO:0000313" key="2">
    <source>
        <dbReference type="Proteomes" id="UP000027135"/>
    </source>
</evidence>
<protein>
    <submittedName>
        <fullName evidence="1">Uncharacterized protein</fullName>
    </submittedName>
</protein>
<dbReference type="AlphaFoldDB" id="A0A067RIA6"/>
<name>A0A067RIA6_ZOONE</name>
<accession>A0A067RIA6</accession>
<evidence type="ECO:0000313" key="1">
    <source>
        <dbReference type="EMBL" id="KDR20149.1"/>
    </source>
</evidence>
<keyword evidence="2" id="KW-1185">Reference proteome</keyword>
<gene>
    <name evidence="1" type="ORF">L798_05637</name>
</gene>
<proteinExistence type="predicted"/>
<dbReference type="EMBL" id="KK852618">
    <property type="protein sequence ID" value="KDR20149.1"/>
    <property type="molecule type" value="Genomic_DNA"/>
</dbReference>
<dbReference type="Proteomes" id="UP000027135">
    <property type="component" value="Unassembled WGS sequence"/>
</dbReference>
<organism evidence="1 2">
    <name type="scientific">Zootermopsis nevadensis</name>
    <name type="common">Dampwood termite</name>
    <dbReference type="NCBI Taxonomy" id="136037"/>
    <lineage>
        <taxon>Eukaryota</taxon>
        <taxon>Metazoa</taxon>
        <taxon>Ecdysozoa</taxon>
        <taxon>Arthropoda</taxon>
        <taxon>Hexapoda</taxon>
        <taxon>Insecta</taxon>
        <taxon>Pterygota</taxon>
        <taxon>Neoptera</taxon>
        <taxon>Polyneoptera</taxon>
        <taxon>Dictyoptera</taxon>
        <taxon>Blattodea</taxon>
        <taxon>Blattoidea</taxon>
        <taxon>Termitoidae</taxon>
        <taxon>Termopsidae</taxon>
        <taxon>Zootermopsis</taxon>
    </lineage>
</organism>